<dbReference type="PANTHER" id="PTHR42709:SF8">
    <property type="entry name" value="UNDECAPRENYL PHOSPHATE TRANSPORTER A"/>
    <property type="match status" value="1"/>
</dbReference>
<keyword evidence="2" id="KW-1133">Transmembrane helix</keyword>
<proteinExistence type="inferred from homology"/>
<dbReference type="GO" id="GO:0005886">
    <property type="term" value="C:plasma membrane"/>
    <property type="evidence" value="ECO:0007669"/>
    <property type="project" value="TreeGrafter"/>
</dbReference>
<dbReference type="EMBL" id="JMQC01000008">
    <property type="protein sequence ID" value="KFN01443.1"/>
    <property type="molecule type" value="Genomic_DNA"/>
</dbReference>
<reference evidence="4 5" key="1">
    <citation type="submission" date="2014-04" db="EMBL/GenBank/DDBJ databases">
        <authorList>
            <person name="Bishop-Lilly K.A."/>
            <person name="Broomall S.M."/>
            <person name="Chain P.S."/>
            <person name="Chertkov O."/>
            <person name="Coyne S.R."/>
            <person name="Daligault H.E."/>
            <person name="Davenport K.W."/>
            <person name="Erkkila T."/>
            <person name="Frey K.G."/>
            <person name="Gibbons H.S."/>
            <person name="Gu W."/>
            <person name="Jaissle J."/>
            <person name="Johnson S.L."/>
            <person name="Koroleva G.I."/>
            <person name="Ladner J.T."/>
            <person name="Lo C.-C."/>
            <person name="Minogue T.D."/>
            <person name="Munk C."/>
            <person name="Palacios G.F."/>
            <person name="Redden C.L."/>
            <person name="Rosenzweig C.N."/>
            <person name="Scholz M.B."/>
            <person name="Teshima H."/>
            <person name="Xu Y."/>
        </authorList>
    </citation>
    <scope>NUCLEOTIDE SEQUENCE [LARGE SCALE GENOMIC DNA]</scope>
    <source>
        <strain evidence="4 5">BHP</strain>
    </source>
</reference>
<keyword evidence="2" id="KW-0472">Membrane</keyword>
<dbReference type="Proteomes" id="UP000029389">
    <property type="component" value="Unassembled WGS sequence"/>
</dbReference>
<keyword evidence="2" id="KW-0812">Transmembrane</keyword>
<feature type="domain" description="VTT" evidence="3">
    <location>
        <begin position="9"/>
        <end position="134"/>
    </location>
</feature>
<evidence type="ECO:0000259" key="3">
    <source>
        <dbReference type="Pfam" id="PF09335"/>
    </source>
</evidence>
<evidence type="ECO:0000256" key="1">
    <source>
        <dbReference type="ARBA" id="ARBA00010792"/>
    </source>
</evidence>
<accession>A0A090YU03</accession>
<comment type="caution">
    <text evidence="4">The sequence shown here is derived from an EMBL/GenBank/DDBJ whole genome shotgun (WGS) entry which is preliminary data.</text>
</comment>
<evidence type="ECO:0000313" key="4">
    <source>
        <dbReference type="EMBL" id="KFN01443.1"/>
    </source>
</evidence>
<evidence type="ECO:0000313" key="5">
    <source>
        <dbReference type="Proteomes" id="UP000029389"/>
    </source>
</evidence>
<dbReference type="PATRIC" id="fig|1405.8.peg.5293"/>
<comment type="similarity">
    <text evidence="1">Belongs to the DedA family.</text>
</comment>
<evidence type="ECO:0000256" key="2">
    <source>
        <dbReference type="SAM" id="Phobius"/>
    </source>
</evidence>
<organism evidence="4 5">
    <name type="scientific">Bacillus clarus</name>
    <dbReference type="NCBI Taxonomy" id="2338372"/>
    <lineage>
        <taxon>Bacteria</taxon>
        <taxon>Bacillati</taxon>
        <taxon>Bacillota</taxon>
        <taxon>Bacilli</taxon>
        <taxon>Bacillales</taxon>
        <taxon>Bacillaceae</taxon>
        <taxon>Bacillus</taxon>
        <taxon>Bacillus cereus group</taxon>
    </lineage>
</organism>
<dbReference type="Pfam" id="PF09335">
    <property type="entry name" value="VTT_dom"/>
    <property type="match status" value="1"/>
</dbReference>
<name>A0A090YU03_9BACI</name>
<feature type="transmembrane region" description="Helical" evidence="2">
    <location>
        <begin position="151"/>
        <end position="169"/>
    </location>
</feature>
<dbReference type="STRING" id="1405.B7492_27215"/>
<dbReference type="InterPro" id="IPR051311">
    <property type="entry name" value="DedA_domain"/>
</dbReference>
<feature type="transmembrane region" description="Helical" evidence="2">
    <location>
        <begin position="115"/>
        <end position="135"/>
    </location>
</feature>
<feature type="transmembrane region" description="Helical" evidence="2">
    <location>
        <begin position="27"/>
        <end position="50"/>
    </location>
</feature>
<protein>
    <recommendedName>
        <fullName evidence="3">VTT domain-containing protein</fullName>
    </recommendedName>
</protein>
<gene>
    <name evidence="4" type="ORF">DJ93_5141</name>
</gene>
<sequence>MLGVTLEVIPSEIVLSYAGYLVSNGSITFLDAVVFGKIGGVIAQLFIYWIDRYGGRPVLERYGKYSLIQKKHIDYAETWFNRYGTGVIFTARFIPVVRHAISIPAGIVKMSHIKFITLTTLAVIPWSIVFVYLGFKLGEEWGSINKVACPYVKYFAIGAIGCGICYFVFKKIMKRKNK</sequence>
<dbReference type="InterPro" id="IPR032816">
    <property type="entry name" value="VTT_dom"/>
</dbReference>
<dbReference type="AlphaFoldDB" id="A0A090YU03"/>
<dbReference type="PANTHER" id="PTHR42709">
    <property type="entry name" value="ALKALINE PHOSPHATASE LIKE PROTEIN"/>
    <property type="match status" value="1"/>
</dbReference>